<dbReference type="OrthoDB" id="6627608at2759"/>
<evidence type="ECO:0000256" key="1">
    <source>
        <dbReference type="SAM" id="MobiDB-lite"/>
    </source>
</evidence>
<organism evidence="3 4">
    <name type="scientific">Brenthis ino</name>
    <name type="common">lesser marbled fritillary</name>
    <dbReference type="NCBI Taxonomy" id="405034"/>
    <lineage>
        <taxon>Eukaryota</taxon>
        <taxon>Metazoa</taxon>
        <taxon>Ecdysozoa</taxon>
        <taxon>Arthropoda</taxon>
        <taxon>Hexapoda</taxon>
        <taxon>Insecta</taxon>
        <taxon>Pterygota</taxon>
        <taxon>Neoptera</taxon>
        <taxon>Endopterygota</taxon>
        <taxon>Lepidoptera</taxon>
        <taxon>Glossata</taxon>
        <taxon>Ditrysia</taxon>
        <taxon>Papilionoidea</taxon>
        <taxon>Nymphalidae</taxon>
        <taxon>Heliconiinae</taxon>
        <taxon>Argynnini</taxon>
        <taxon>Brenthis</taxon>
    </lineage>
</organism>
<accession>A0A8J9V3H1</accession>
<evidence type="ECO:0000256" key="2">
    <source>
        <dbReference type="SAM" id="SignalP"/>
    </source>
</evidence>
<feature type="chain" id="PRO_5035448265" evidence="2">
    <location>
        <begin position="19"/>
        <end position="268"/>
    </location>
</feature>
<sequence length="268" mass="29575">MKILCVLVLASALWEAKGYPYPYPYYGTNMDSISYGSVDSSRGGMALSRYYNPYYNPRSIGAGLAAFMFKPEEQYQPQTSQYYLPDRRRQTQPELNYQPQQNEIFYPQGLEQSEPLPDQPALSEQPILPEKPVALPELPAVTEPADIAEPTEKTELITSTIKSVAVPELTETEPESEDVPKPTPKRRVTKKKQVKRPVDEDDEEDDDFSPPRMPTGAFFPMFFGWGGRSAGAPSGGATAIANAFSTGRGGVATSHATAYGPPRPDSKL</sequence>
<feature type="non-terminal residue" evidence="3">
    <location>
        <position position="268"/>
    </location>
</feature>
<evidence type="ECO:0000313" key="4">
    <source>
        <dbReference type="Proteomes" id="UP000838878"/>
    </source>
</evidence>
<proteinExistence type="predicted"/>
<feature type="signal peptide" evidence="2">
    <location>
        <begin position="1"/>
        <end position="18"/>
    </location>
</feature>
<reference evidence="3" key="1">
    <citation type="submission" date="2021-12" db="EMBL/GenBank/DDBJ databases">
        <authorList>
            <person name="Martin H S."/>
        </authorList>
    </citation>
    <scope>NUCLEOTIDE SEQUENCE</scope>
</reference>
<keyword evidence="2" id="KW-0732">Signal</keyword>
<evidence type="ECO:0000313" key="3">
    <source>
        <dbReference type="EMBL" id="CAH0724562.1"/>
    </source>
</evidence>
<protein>
    <submittedName>
        <fullName evidence="3">Uncharacterized protein</fullName>
    </submittedName>
</protein>
<gene>
    <name evidence="3" type="ORF">BINO364_LOCUS10255</name>
</gene>
<feature type="compositionally biased region" description="Basic residues" evidence="1">
    <location>
        <begin position="183"/>
        <end position="195"/>
    </location>
</feature>
<keyword evidence="4" id="KW-1185">Reference proteome</keyword>
<dbReference type="EMBL" id="OV170224">
    <property type="protein sequence ID" value="CAH0724562.1"/>
    <property type="molecule type" value="Genomic_DNA"/>
</dbReference>
<name>A0A8J9V3H1_9NEOP</name>
<dbReference type="Proteomes" id="UP000838878">
    <property type="component" value="Chromosome 4"/>
</dbReference>
<feature type="compositionally biased region" description="Acidic residues" evidence="1">
    <location>
        <begin position="199"/>
        <end position="208"/>
    </location>
</feature>
<feature type="compositionally biased region" description="Low complexity" evidence="1">
    <location>
        <begin position="230"/>
        <end position="241"/>
    </location>
</feature>
<feature type="region of interest" description="Disordered" evidence="1">
    <location>
        <begin position="150"/>
        <end position="268"/>
    </location>
</feature>
<dbReference type="AlphaFoldDB" id="A0A8J9V3H1"/>